<sequence>MLPALPRQARTTPEVFGVLFAEIITPDGFPDLCADLSGWELRSWPIARLGDATLEARPLYPHLNADHLRQDLENAGIIVLGPLREKR</sequence>
<evidence type="ECO:0000313" key="2">
    <source>
        <dbReference type="Proteomes" id="UP000286287"/>
    </source>
</evidence>
<dbReference type="OrthoDB" id="71563at2"/>
<dbReference type="Proteomes" id="UP000286287">
    <property type="component" value="Unassembled WGS sequence"/>
</dbReference>
<keyword evidence="2" id="KW-1185">Reference proteome</keyword>
<comment type="caution">
    <text evidence="1">The sequence shown here is derived from an EMBL/GenBank/DDBJ whole genome shotgun (WGS) entry which is preliminary data.</text>
</comment>
<gene>
    <name evidence="1" type="ORF">D3875_05870</name>
</gene>
<proteinExistence type="predicted"/>
<dbReference type="EMBL" id="QYUJ01000014">
    <property type="protein sequence ID" value="RJF73550.1"/>
    <property type="molecule type" value="Genomic_DNA"/>
</dbReference>
<reference evidence="1 2" key="1">
    <citation type="submission" date="2018-09" db="EMBL/GenBank/DDBJ databases">
        <authorList>
            <person name="Zhu H."/>
        </authorList>
    </citation>
    <scope>NUCLEOTIDE SEQUENCE [LARGE SCALE GENOMIC DNA]</scope>
    <source>
        <strain evidence="1 2">K2S05-167</strain>
    </source>
</reference>
<evidence type="ECO:0000313" key="1">
    <source>
        <dbReference type="EMBL" id="RJF73550.1"/>
    </source>
</evidence>
<protein>
    <submittedName>
        <fullName evidence="1">Uncharacterized protein</fullName>
    </submittedName>
</protein>
<dbReference type="AlphaFoldDB" id="A0A418VC12"/>
<accession>A0A418VC12</accession>
<name>A0A418VC12_9DEIO</name>
<organism evidence="1 2">
    <name type="scientific">Deinococcus cavernae</name>
    <dbReference type="NCBI Taxonomy" id="2320857"/>
    <lineage>
        <taxon>Bacteria</taxon>
        <taxon>Thermotogati</taxon>
        <taxon>Deinococcota</taxon>
        <taxon>Deinococci</taxon>
        <taxon>Deinococcales</taxon>
        <taxon>Deinococcaceae</taxon>
        <taxon>Deinococcus</taxon>
    </lineage>
</organism>